<keyword evidence="4" id="KW-1185">Reference proteome</keyword>
<feature type="domain" description="Beta-ketoacyl synthase-like N-terminal" evidence="2">
    <location>
        <begin position="32"/>
        <end position="160"/>
    </location>
</feature>
<evidence type="ECO:0000313" key="4">
    <source>
        <dbReference type="Proteomes" id="UP001597542"/>
    </source>
</evidence>
<dbReference type="Pfam" id="PF00109">
    <property type="entry name" value="ketoacyl-synt"/>
    <property type="match status" value="1"/>
</dbReference>
<reference evidence="4" key="1">
    <citation type="journal article" date="2019" name="Int. J. Syst. Evol. Microbiol.">
        <title>The Global Catalogue of Microorganisms (GCM) 10K type strain sequencing project: providing services to taxonomists for standard genome sequencing and annotation.</title>
        <authorList>
            <consortium name="The Broad Institute Genomics Platform"/>
            <consortium name="The Broad Institute Genome Sequencing Center for Infectious Disease"/>
            <person name="Wu L."/>
            <person name="Ma J."/>
        </authorList>
    </citation>
    <scope>NUCLEOTIDE SEQUENCE [LARGE SCALE GENOMIC DNA]</scope>
    <source>
        <strain evidence="4">CGMCC 4.7638</strain>
    </source>
</reference>
<gene>
    <name evidence="3" type="ORF">ACFSUT_33085</name>
</gene>
<evidence type="ECO:0000313" key="3">
    <source>
        <dbReference type="EMBL" id="MFD2485151.1"/>
    </source>
</evidence>
<accession>A0ABW5I710</accession>
<name>A0ABW5I710_9PSEU</name>
<dbReference type="InterPro" id="IPR016039">
    <property type="entry name" value="Thiolase-like"/>
</dbReference>
<dbReference type="PANTHER" id="PTHR11712">
    <property type="entry name" value="POLYKETIDE SYNTHASE-RELATED"/>
    <property type="match status" value="1"/>
</dbReference>
<dbReference type="EMBL" id="JBHUKQ010000015">
    <property type="protein sequence ID" value="MFD2485151.1"/>
    <property type="molecule type" value="Genomic_DNA"/>
</dbReference>
<dbReference type="InterPro" id="IPR000794">
    <property type="entry name" value="Beta-ketoacyl_synthase"/>
</dbReference>
<evidence type="ECO:0000256" key="1">
    <source>
        <dbReference type="ARBA" id="ARBA00022679"/>
    </source>
</evidence>
<keyword evidence="1" id="KW-0808">Transferase</keyword>
<protein>
    <submittedName>
        <fullName evidence="3">Beta-ketoacyl synthase N-terminal-like domain-containing protein</fullName>
    </submittedName>
</protein>
<dbReference type="SUPFAM" id="SSF53901">
    <property type="entry name" value="Thiolase-like"/>
    <property type="match status" value="1"/>
</dbReference>
<dbReference type="RefSeq" id="WP_344277165.1">
    <property type="nucleotide sequence ID" value="NZ_BAAAHV010000012.1"/>
</dbReference>
<organism evidence="3 4">
    <name type="scientific">Amycolatopsis albidoflavus</name>
    <dbReference type="NCBI Taxonomy" id="102226"/>
    <lineage>
        <taxon>Bacteria</taxon>
        <taxon>Bacillati</taxon>
        <taxon>Actinomycetota</taxon>
        <taxon>Actinomycetes</taxon>
        <taxon>Pseudonocardiales</taxon>
        <taxon>Pseudonocardiaceae</taxon>
        <taxon>Amycolatopsis</taxon>
    </lineage>
</organism>
<evidence type="ECO:0000259" key="2">
    <source>
        <dbReference type="Pfam" id="PF00109"/>
    </source>
</evidence>
<dbReference type="Proteomes" id="UP001597542">
    <property type="component" value="Unassembled WGS sequence"/>
</dbReference>
<sequence>MSVAEVVITGIGVAVRMASDGEGWFDVRTRLGPRGYKYLPASCHYLLAAARDAVADGGGLDHAPPEARAAVVGSTVGLGPLYREIEQAALAGDGHQVSPASAPFFAVNAIAGRLAADLMVKGFTMTTTSPGVGGLEAVAAAGRALALGRCDVALAGATEHARAGGQGAAVLVCERRPEALARGAHVYGSCRVRTAFGPPRLVAEPTGARRLAAELDELLDQLAVSPDVPVSVMCDDSAVGSAVARRFPEARWEPPDSRDGCLRPVLGIAAPLAAGRQQLVVTATTVGNIALAHVVADTGVGTC</sequence>
<dbReference type="PANTHER" id="PTHR11712:SF336">
    <property type="entry name" value="3-OXOACYL-[ACYL-CARRIER-PROTEIN] SYNTHASE, MITOCHONDRIAL"/>
    <property type="match status" value="1"/>
</dbReference>
<dbReference type="Gene3D" id="3.40.47.10">
    <property type="match status" value="1"/>
</dbReference>
<dbReference type="InterPro" id="IPR014030">
    <property type="entry name" value="Ketoacyl_synth_N"/>
</dbReference>
<proteinExistence type="predicted"/>
<comment type="caution">
    <text evidence="3">The sequence shown here is derived from an EMBL/GenBank/DDBJ whole genome shotgun (WGS) entry which is preliminary data.</text>
</comment>